<protein>
    <submittedName>
        <fullName evidence="5">Squalene-associated FAD-dependent desaturase</fullName>
        <ecNumber evidence="5">1.3.5.6</ecNumber>
    </submittedName>
</protein>
<dbReference type="SUPFAM" id="SSF51905">
    <property type="entry name" value="FAD/NAD(P)-binding domain"/>
    <property type="match status" value="1"/>
</dbReference>
<accession>F0SKW8</accession>
<keyword evidence="2 5" id="KW-0560">Oxidoreductase</keyword>
<evidence type="ECO:0000256" key="1">
    <source>
        <dbReference type="ARBA" id="ARBA00001974"/>
    </source>
</evidence>
<evidence type="ECO:0000313" key="6">
    <source>
        <dbReference type="Proteomes" id="UP000006860"/>
    </source>
</evidence>
<name>F0SKW8_RUBBR</name>
<dbReference type="InterPro" id="IPR036188">
    <property type="entry name" value="FAD/NAD-bd_sf"/>
</dbReference>
<evidence type="ECO:0000256" key="2">
    <source>
        <dbReference type="ARBA" id="ARBA00023002"/>
    </source>
</evidence>
<dbReference type="GO" id="GO:0016719">
    <property type="term" value="F:9,9'-di-cis-zeta-carotene desaturase activity"/>
    <property type="evidence" value="ECO:0007669"/>
    <property type="project" value="UniProtKB-EC"/>
</dbReference>
<organism evidence="5 6">
    <name type="scientific">Rubinisphaera brasiliensis (strain ATCC 49424 / DSM 5305 / JCM 21570 / IAM 15109 / NBRC 103401 / IFAM 1448)</name>
    <name type="common">Planctomyces brasiliensis</name>
    <dbReference type="NCBI Taxonomy" id="756272"/>
    <lineage>
        <taxon>Bacteria</taxon>
        <taxon>Pseudomonadati</taxon>
        <taxon>Planctomycetota</taxon>
        <taxon>Planctomycetia</taxon>
        <taxon>Planctomycetales</taxon>
        <taxon>Planctomycetaceae</taxon>
        <taxon>Rubinisphaera</taxon>
    </lineage>
</organism>
<dbReference type="Gene3D" id="3.50.50.60">
    <property type="entry name" value="FAD/NAD(P)-binding domain"/>
    <property type="match status" value="3"/>
</dbReference>
<dbReference type="HOGENOM" id="CLU_022687_2_0_0"/>
<sequence length="499" mass="55643">MAESHVLIIGGGLAGLSTAVALVNHGCQVTLLEARPRLGGRASSVVDATTGETIDNCQHVSMGCCVNFEQLCQQTDTADLCCREEELYFIGPGRADGHANTSSPRVNVFRNGPGPAPLHLAGSFAQLDYLTWAEKFSLGKAVRQLFRAQPPASGKFSDWLDQQQQTRRLQERFWNIVLVSALSERLDRIDFSHARKVFLEGFLQHRNAWHVQLMTVPLAEFYDEHLATWLRGRGATVRCKAGVQELQVADIDGQLRVQGVKLRDGSQLSADHYVVAVPWDRVTGLLPETLQQQTCWSQLSQLNQLESAAITSVHLWTDRPITQLRHAVLIDRTSQWMFNRSAILERQSEDATQESSPTARYAYQVVISNSRDEDLQRMSQQELIEAVWQEVHEIWPDARQATRLHARAITEHKAVFSPLPGVESLRPSQQTAIDNLLLAGDFTQTGWPATMEGAVRSGYLAAGQILRKEGKVATVDSLLAPELKPSWLMKCLADVNRQI</sequence>
<dbReference type="PANTHER" id="PTHR42923">
    <property type="entry name" value="PROTOPORPHYRINOGEN OXIDASE"/>
    <property type="match status" value="1"/>
</dbReference>
<dbReference type="eggNOG" id="COG3349">
    <property type="taxonomic scope" value="Bacteria"/>
</dbReference>
<evidence type="ECO:0000313" key="5">
    <source>
        <dbReference type="EMBL" id="ADY59821.1"/>
    </source>
</evidence>
<feature type="domain" description="Amine oxidase" evidence="4">
    <location>
        <begin position="13"/>
        <end position="466"/>
    </location>
</feature>
<dbReference type="AlphaFoldDB" id="F0SKW8"/>
<dbReference type="InterPro" id="IPR017830">
    <property type="entry name" value="SQase_HpnE"/>
</dbReference>
<dbReference type="eggNOG" id="COG0665">
    <property type="taxonomic scope" value="Bacteria"/>
</dbReference>
<evidence type="ECO:0000259" key="4">
    <source>
        <dbReference type="Pfam" id="PF01593"/>
    </source>
</evidence>
<keyword evidence="6" id="KW-1185">Reference proteome</keyword>
<feature type="binding site" evidence="3">
    <location>
        <begin position="33"/>
        <end position="34"/>
    </location>
    <ligand>
        <name>FAD</name>
        <dbReference type="ChEBI" id="CHEBI:57692"/>
    </ligand>
</feature>
<dbReference type="OrthoDB" id="9814556at2"/>
<dbReference type="InterPro" id="IPR002937">
    <property type="entry name" value="Amino_oxidase"/>
</dbReference>
<dbReference type="NCBIfam" id="TIGR03467">
    <property type="entry name" value="HpnE"/>
    <property type="match status" value="1"/>
</dbReference>
<reference evidence="6" key="1">
    <citation type="submission" date="2011-02" db="EMBL/GenBank/DDBJ databases">
        <title>The complete genome of Planctomyces brasiliensis DSM 5305.</title>
        <authorList>
            <person name="Lucas S."/>
            <person name="Copeland A."/>
            <person name="Lapidus A."/>
            <person name="Bruce D."/>
            <person name="Goodwin L."/>
            <person name="Pitluck S."/>
            <person name="Kyrpides N."/>
            <person name="Mavromatis K."/>
            <person name="Pagani I."/>
            <person name="Ivanova N."/>
            <person name="Ovchinnikova G."/>
            <person name="Lu M."/>
            <person name="Detter J.C."/>
            <person name="Han C."/>
            <person name="Land M."/>
            <person name="Hauser L."/>
            <person name="Markowitz V."/>
            <person name="Cheng J.-F."/>
            <person name="Hugenholtz P."/>
            <person name="Woyke T."/>
            <person name="Wu D."/>
            <person name="Tindall B."/>
            <person name="Pomrenke H.G."/>
            <person name="Brambilla E."/>
            <person name="Klenk H.-P."/>
            <person name="Eisen J.A."/>
        </authorList>
    </citation>
    <scope>NUCLEOTIDE SEQUENCE [LARGE SCALE GENOMIC DNA]</scope>
    <source>
        <strain evidence="6">ATCC 49424 / DSM 5305 / JCM 21570 / NBRC 103401 / IFAM 1448</strain>
    </source>
</reference>
<gene>
    <name evidence="5" type="ordered locus">Plabr_2219</name>
</gene>
<dbReference type="Proteomes" id="UP000006860">
    <property type="component" value="Chromosome"/>
</dbReference>
<dbReference type="PRINTS" id="PR00757">
    <property type="entry name" value="AMINEOXDASEF"/>
</dbReference>
<dbReference type="STRING" id="756272.Plabr_2219"/>
<dbReference type="InterPro" id="IPR001613">
    <property type="entry name" value="Flavin_amine_oxidase"/>
</dbReference>
<evidence type="ECO:0000256" key="3">
    <source>
        <dbReference type="PIRSR" id="PIRSR601613-1"/>
    </source>
</evidence>
<dbReference type="PANTHER" id="PTHR42923:SF47">
    <property type="entry name" value="BLR3003 PROTEIN"/>
    <property type="match status" value="1"/>
</dbReference>
<dbReference type="RefSeq" id="WP_013628545.1">
    <property type="nucleotide sequence ID" value="NC_015174.1"/>
</dbReference>
<proteinExistence type="predicted"/>
<dbReference type="Pfam" id="PF01593">
    <property type="entry name" value="Amino_oxidase"/>
    <property type="match status" value="1"/>
</dbReference>
<comment type="cofactor">
    <cofactor evidence="1">
        <name>FAD</name>
        <dbReference type="ChEBI" id="CHEBI:57692"/>
    </cofactor>
</comment>
<dbReference type="KEGG" id="pbs:Plabr_2219"/>
<dbReference type="EMBL" id="CP002546">
    <property type="protein sequence ID" value="ADY59821.1"/>
    <property type="molecule type" value="Genomic_DNA"/>
</dbReference>
<dbReference type="InterPro" id="IPR050464">
    <property type="entry name" value="Zeta_carotene_desat/Oxidored"/>
</dbReference>
<dbReference type="EC" id="1.3.5.6" evidence="5"/>